<dbReference type="InterPro" id="IPR013783">
    <property type="entry name" value="Ig-like_fold"/>
</dbReference>
<dbReference type="PROSITE" id="PS50853">
    <property type="entry name" value="FN3"/>
    <property type="match status" value="5"/>
</dbReference>
<dbReference type="InterPro" id="IPR036116">
    <property type="entry name" value="FN3_sf"/>
</dbReference>
<evidence type="ECO:0000259" key="4">
    <source>
        <dbReference type="PROSITE" id="PS50853"/>
    </source>
</evidence>
<evidence type="ECO:0000256" key="1">
    <source>
        <dbReference type="ARBA" id="ARBA00022737"/>
    </source>
</evidence>
<dbReference type="OrthoDB" id="5848782at2759"/>
<dbReference type="PANTHER" id="PTHR24051:SF9">
    <property type="entry name" value="FIBRONECTIN TYPE-III DOMAIN-CONTAINING PROTEIN"/>
    <property type="match status" value="1"/>
</dbReference>
<evidence type="ECO:0000313" key="6">
    <source>
        <dbReference type="Proteomes" id="UP000270094"/>
    </source>
</evidence>
<evidence type="ECO:0000313" key="5">
    <source>
        <dbReference type="EMBL" id="VDM76680.1"/>
    </source>
</evidence>
<sequence length="589" mass="65785">MFNGAVVVWDLPEHPNGVITRFVVRYWNDAFPTDITVQEFEGSQRNLTIEGLSPSTHYTVDIMASTIKGDGPREETKFESGVPPGVPSGPPRNVRADVDGKRGVMVQWDSVDDEQKNGNIRGYEVTGLRAFTSYLVYASACTIVGCGPENRVPVVVLTPEDVPDVPTGVSFSLISENEVRLKWTPPENPNGKIKSYYVSYWKSSEDRSSAIRAPLSSTLLFFTANGLEPNKKYTFTVQAENSVGLGPEALVEVVTTSVRVPVHAPPMPTRNDTARYGAENIAIRWDTEPAREDDDAPVRFVQVFPDVPTGVSFSLISENEVRLKWTPPENPNGKIKSYYVSYWKSSEDRSSAIRAPLSSTLLFFTANGESATPIFTTAFLATTYEHFFNRKYSLSKLPISYLLLTVPVHAPPMPTRNDTARYGAESIAIRWDTEPAREDDDAPVRFVQVEYQKSNRDDWTPVEKLISGQDGGAVILRLVPNSDYRFRIRYLGDNSQSVWSAESDWMKTLPAQPSAAPASLTASPYDSTSLLLQWNSPLREAWNADAIGYWVAFREYPLSADNDTWTTVEIPANSTWPERPQYLLHNLAR</sequence>
<reference evidence="5 6" key="1">
    <citation type="submission" date="2018-11" db="EMBL/GenBank/DDBJ databases">
        <authorList>
            <consortium name="Pathogen Informatics"/>
        </authorList>
    </citation>
    <scope>NUCLEOTIDE SEQUENCE [LARGE SCALE GENOMIC DNA]</scope>
</reference>
<evidence type="ECO:0000256" key="3">
    <source>
        <dbReference type="SAM" id="MobiDB-lite"/>
    </source>
</evidence>
<feature type="domain" description="Fibronectin type-III" evidence="4">
    <location>
        <begin position="1"/>
        <end position="85"/>
    </location>
</feature>
<dbReference type="Gene3D" id="2.60.40.10">
    <property type="entry name" value="Immunoglobulins"/>
    <property type="match status" value="6"/>
</dbReference>
<dbReference type="SMART" id="SM00060">
    <property type="entry name" value="FN3"/>
    <property type="match status" value="5"/>
</dbReference>
<dbReference type="CDD" id="cd00063">
    <property type="entry name" value="FN3"/>
    <property type="match status" value="5"/>
</dbReference>
<organism evidence="5 6">
    <name type="scientific">Strongylus vulgaris</name>
    <name type="common">Blood worm</name>
    <dbReference type="NCBI Taxonomy" id="40348"/>
    <lineage>
        <taxon>Eukaryota</taxon>
        <taxon>Metazoa</taxon>
        <taxon>Ecdysozoa</taxon>
        <taxon>Nematoda</taxon>
        <taxon>Chromadorea</taxon>
        <taxon>Rhabditida</taxon>
        <taxon>Rhabditina</taxon>
        <taxon>Rhabditomorpha</taxon>
        <taxon>Strongyloidea</taxon>
        <taxon>Strongylidae</taxon>
        <taxon>Strongylus</taxon>
    </lineage>
</organism>
<keyword evidence="2" id="KW-1015">Disulfide bond</keyword>
<dbReference type="PRINTS" id="PR00014">
    <property type="entry name" value="FNTYPEIII"/>
</dbReference>
<feature type="region of interest" description="Disordered" evidence="3">
    <location>
        <begin position="69"/>
        <end position="94"/>
    </location>
</feature>
<dbReference type="InterPro" id="IPR003961">
    <property type="entry name" value="FN3_dom"/>
</dbReference>
<feature type="domain" description="Fibronectin type-III" evidence="4">
    <location>
        <begin position="165"/>
        <end position="259"/>
    </location>
</feature>
<keyword evidence="6" id="KW-1185">Reference proteome</keyword>
<name>A0A3P7IU76_STRVU</name>
<protein>
    <recommendedName>
        <fullName evidence="4">Fibronectin type-III domain-containing protein</fullName>
    </recommendedName>
</protein>
<gene>
    <name evidence="5" type="ORF">SVUK_LOCUS11678</name>
</gene>
<dbReference type="AlphaFoldDB" id="A0A3P7IU76"/>
<proteinExistence type="predicted"/>
<dbReference type="Proteomes" id="UP000270094">
    <property type="component" value="Unassembled WGS sequence"/>
</dbReference>
<feature type="domain" description="Fibronectin type-III" evidence="4">
    <location>
        <begin position="516"/>
        <end position="589"/>
    </location>
</feature>
<evidence type="ECO:0000256" key="2">
    <source>
        <dbReference type="ARBA" id="ARBA00023157"/>
    </source>
</evidence>
<dbReference type="SUPFAM" id="SSF49265">
    <property type="entry name" value="Fibronectin type III"/>
    <property type="match status" value="4"/>
</dbReference>
<accession>A0A3P7IU76</accession>
<keyword evidence="1" id="KW-0677">Repeat</keyword>
<dbReference type="PANTHER" id="PTHR24051">
    <property type="entry name" value="SUSHI DOMAIN-CONTAINING PROTEIN 1"/>
    <property type="match status" value="1"/>
</dbReference>
<dbReference type="EMBL" id="UYYB01097478">
    <property type="protein sequence ID" value="VDM76680.1"/>
    <property type="molecule type" value="Genomic_DNA"/>
</dbReference>
<dbReference type="Pfam" id="PF00041">
    <property type="entry name" value="fn3"/>
    <property type="match status" value="3"/>
</dbReference>
<feature type="domain" description="Fibronectin type-III" evidence="4">
    <location>
        <begin position="307"/>
        <end position="408"/>
    </location>
</feature>
<dbReference type="InterPro" id="IPR051622">
    <property type="entry name" value="R-tyr_protein_phosphatases"/>
</dbReference>
<feature type="domain" description="Fibronectin type-III" evidence="4">
    <location>
        <begin position="411"/>
        <end position="511"/>
    </location>
</feature>
<dbReference type="FunFam" id="2.60.40.10:FF:000028">
    <property type="entry name" value="Neuronal cell adhesion molecule"/>
    <property type="match status" value="1"/>
</dbReference>